<keyword evidence="6" id="KW-0238">DNA-binding</keyword>
<evidence type="ECO:0000256" key="3">
    <source>
        <dbReference type="ARBA" id="ARBA00022679"/>
    </source>
</evidence>
<evidence type="ECO:0000256" key="4">
    <source>
        <dbReference type="ARBA" id="ARBA00022691"/>
    </source>
</evidence>
<evidence type="ECO:0000259" key="10">
    <source>
        <dbReference type="Pfam" id="PF01555"/>
    </source>
</evidence>
<keyword evidence="3 11" id="KW-0808">Transferase</keyword>
<feature type="domain" description="DNA methylase N-4/N-6" evidence="10">
    <location>
        <begin position="9"/>
        <end position="248"/>
    </location>
</feature>
<evidence type="ECO:0000313" key="12">
    <source>
        <dbReference type="Proteomes" id="UP001333102"/>
    </source>
</evidence>
<keyword evidence="12" id="KW-1185">Reference proteome</keyword>
<dbReference type="SUPFAM" id="SSF53335">
    <property type="entry name" value="S-adenosyl-L-methionine-dependent methyltransferases"/>
    <property type="match status" value="1"/>
</dbReference>
<comment type="similarity">
    <text evidence="1">Belongs to the N(4)/N(6)-methyltransferase family. N(4) subfamily.</text>
</comment>
<reference evidence="12" key="1">
    <citation type="submission" date="2023-12" db="EMBL/GenBank/DDBJ databases">
        <title>Novel isolates from deep terrestrial aquifers shed light on the physiology and ecology of the class Limnochordia.</title>
        <authorList>
            <person name="Karnachuk O.V."/>
            <person name="Lukina A.P."/>
            <person name="Avakyan M.R."/>
            <person name="Kadnikov V."/>
            <person name="Begmatov S."/>
            <person name="Beletsky A.V."/>
            <person name="Mardanov A.V."/>
            <person name="Ravin N.V."/>
        </authorList>
    </citation>
    <scope>NUCLEOTIDE SEQUENCE [LARGE SCALE GENOMIC DNA]</scope>
    <source>
        <strain evidence="12">LN</strain>
    </source>
</reference>
<evidence type="ECO:0000256" key="5">
    <source>
        <dbReference type="ARBA" id="ARBA00022747"/>
    </source>
</evidence>
<name>A0ABZ1BPN9_9FIRM</name>
<evidence type="ECO:0000313" key="11">
    <source>
        <dbReference type="EMBL" id="WRP14511.1"/>
    </source>
</evidence>
<evidence type="ECO:0000256" key="2">
    <source>
        <dbReference type="ARBA" id="ARBA00022603"/>
    </source>
</evidence>
<evidence type="ECO:0000256" key="9">
    <source>
        <dbReference type="SAM" id="MobiDB-lite"/>
    </source>
</evidence>
<comment type="catalytic activity">
    <reaction evidence="7">
        <text>a 2'-deoxycytidine in DNA + S-adenosyl-L-methionine = an N(4)-methyl-2'-deoxycytidine in DNA + S-adenosyl-L-homocysteine + H(+)</text>
        <dbReference type="Rhea" id="RHEA:16857"/>
        <dbReference type="Rhea" id="RHEA-COMP:11369"/>
        <dbReference type="Rhea" id="RHEA-COMP:13674"/>
        <dbReference type="ChEBI" id="CHEBI:15378"/>
        <dbReference type="ChEBI" id="CHEBI:57856"/>
        <dbReference type="ChEBI" id="CHEBI:59789"/>
        <dbReference type="ChEBI" id="CHEBI:85452"/>
        <dbReference type="ChEBI" id="CHEBI:137933"/>
        <dbReference type="EC" id="2.1.1.113"/>
    </reaction>
</comment>
<dbReference type="PRINTS" id="PR00508">
    <property type="entry name" value="S21N4MTFRASE"/>
</dbReference>
<proteinExistence type="inferred from homology"/>
<dbReference type="EC" id="2.1.1.-" evidence="8"/>
<dbReference type="InterPro" id="IPR001091">
    <property type="entry name" value="RM_Methyltransferase"/>
</dbReference>
<evidence type="ECO:0000256" key="8">
    <source>
        <dbReference type="RuleBase" id="RU362026"/>
    </source>
</evidence>
<dbReference type="GO" id="GO:0032259">
    <property type="term" value="P:methylation"/>
    <property type="evidence" value="ECO:0007669"/>
    <property type="project" value="UniProtKB-KW"/>
</dbReference>
<dbReference type="Pfam" id="PF01555">
    <property type="entry name" value="N6_N4_Mtase"/>
    <property type="match status" value="1"/>
</dbReference>
<sequence>MRELHDDEVTLTVTSPPYWNAIDYDRHSVDPDQSYRTRSYANGYDDYESYLDWATRIFREVHRVTRPGGYLAVVVGTVLLNGRHYPVPFDLVSRLTRDGWLFHQDIIWHKTTAGVKRAGVFIQRPYPGYFHPNIMTEYILIFRKPGDPIYKHSRNGYFEAGRVAVGALFTREIANNVWHVAPVPPGTIQHPCPFPEDLAFRLIQLYSYPGDVVLDPFLGSGQTSKVALALGRHAVGYDIVDTYVHYAYRRLTEPLAVRSEQLVAQFAKVSLNAPLDALDKTRRTSRTRHGSGLATTPKSGAIHNVGGRAKGARQQEELFEGT</sequence>
<organism evidence="11 12">
    <name type="scientific">Geochorda subterranea</name>
    <dbReference type="NCBI Taxonomy" id="3109564"/>
    <lineage>
        <taxon>Bacteria</taxon>
        <taxon>Bacillati</taxon>
        <taxon>Bacillota</taxon>
        <taxon>Limnochordia</taxon>
        <taxon>Limnochordales</taxon>
        <taxon>Geochordaceae</taxon>
        <taxon>Geochorda</taxon>
    </lineage>
</organism>
<accession>A0ABZ1BPN9</accession>
<dbReference type="Gene3D" id="3.40.50.150">
    <property type="entry name" value="Vaccinia Virus protein VP39"/>
    <property type="match status" value="1"/>
</dbReference>
<dbReference type="InterPro" id="IPR017985">
    <property type="entry name" value="MeTrfase_CN4_CS"/>
</dbReference>
<dbReference type="InterPro" id="IPR002941">
    <property type="entry name" value="DNA_methylase_N4/N6"/>
</dbReference>
<gene>
    <name evidence="11" type="ORF">VLY81_14005</name>
</gene>
<dbReference type="InterPro" id="IPR029063">
    <property type="entry name" value="SAM-dependent_MTases_sf"/>
</dbReference>
<keyword evidence="5" id="KW-0680">Restriction system</keyword>
<dbReference type="GO" id="GO:0008168">
    <property type="term" value="F:methyltransferase activity"/>
    <property type="evidence" value="ECO:0007669"/>
    <property type="project" value="UniProtKB-KW"/>
</dbReference>
<dbReference type="EMBL" id="CP141614">
    <property type="protein sequence ID" value="WRP14511.1"/>
    <property type="molecule type" value="Genomic_DNA"/>
</dbReference>
<dbReference type="RefSeq" id="WP_324668853.1">
    <property type="nucleotide sequence ID" value="NZ_CP141614.1"/>
</dbReference>
<evidence type="ECO:0000256" key="6">
    <source>
        <dbReference type="ARBA" id="ARBA00023125"/>
    </source>
</evidence>
<keyword evidence="2 11" id="KW-0489">Methyltransferase</keyword>
<dbReference type="PROSITE" id="PS00093">
    <property type="entry name" value="N4_MTASE"/>
    <property type="match status" value="1"/>
</dbReference>
<evidence type="ECO:0000256" key="1">
    <source>
        <dbReference type="ARBA" id="ARBA00010203"/>
    </source>
</evidence>
<keyword evidence="4" id="KW-0949">S-adenosyl-L-methionine</keyword>
<feature type="region of interest" description="Disordered" evidence="9">
    <location>
        <begin position="280"/>
        <end position="322"/>
    </location>
</feature>
<protein>
    <recommendedName>
        <fullName evidence="8">Methyltransferase</fullName>
        <ecNumber evidence="8">2.1.1.-</ecNumber>
    </recommendedName>
</protein>
<dbReference type="Proteomes" id="UP001333102">
    <property type="component" value="Chromosome"/>
</dbReference>
<evidence type="ECO:0000256" key="7">
    <source>
        <dbReference type="ARBA" id="ARBA00049120"/>
    </source>
</evidence>